<proteinExistence type="predicted"/>
<reference evidence="2 3" key="1">
    <citation type="submission" date="2019-03" db="EMBL/GenBank/DDBJ databases">
        <title>Genomic Encyclopedia of Type Strains, Phase IV (KMG-IV): sequencing the most valuable type-strain genomes for metagenomic binning, comparative biology and taxonomic classification.</title>
        <authorList>
            <person name="Goeker M."/>
        </authorList>
    </citation>
    <scope>NUCLEOTIDE SEQUENCE [LARGE SCALE GENOMIC DNA]</scope>
    <source>
        <strain evidence="2 3">DSM 18401</strain>
    </source>
</reference>
<organism evidence="2 3">
    <name type="scientific">Shinella granuli</name>
    <dbReference type="NCBI Taxonomy" id="323621"/>
    <lineage>
        <taxon>Bacteria</taxon>
        <taxon>Pseudomonadati</taxon>
        <taxon>Pseudomonadota</taxon>
        <taxon>Alphaproteobacteria</taxon>
        <taxon>Hyphomicrobiales</taxon>
        <taxon>Rhizobiaceae</taxon>
        <taxon>Shinella</taxon>
    </lineage>
</organism>
<sequence length="86" mass="9313">MQLIETNVHSGEVTMTVEFVGEGGEKVSVCMVAHDVPEDAAVTRAKEIMVQLTAFDSDPPQQGDIEDETVNEEAAENTGFMSEPRS</sequence>
<evidence type="ECO:0000256" key="1">
    <source>
        <dbReference type="SAM" id="MobiDB-lite"/>
    </source>
</evidence>
<accession>A0A4R2C1K3</accession>
<keyword evidence="3" id="KW-1185">Reference proteome</keyword>
<evidence type="ECO:0000313" key="2">
    <source>
        <dbReference type="EMBL" id="TCN32329.1"/>
    </source>
</evidence>
<evidence type="ECO:0000313" key="3">
    <source>
        <dbReference type="Proteomes" id="UP000295351"/>
    </source>
</evidence>
<gene>
    <name evidence="2" type="ORF">EV665_14713</name>
</gene>
<dbReference type="RefSeq" id="WP_133037056.1">
    <property type="nucleotide sequence ID" value="NZ_BAABEI010000003.1"/>
</dbReference>
<dbReference type="EMBL" id="SLVX01000047">
    <property type="protein sequence ID" value="TCN32329.1"/>
    <property type="molecule type" value="Genomic_DNA"/>
</dbReference>
<comment type="caution">
    <text evidence="2">The sequence shown here is derived from an EMBL/GenBank/DDBJ whole genome shotgun (WGS) entry which is preliminary data.</text>
</comment>
<name>A0A4R2C1K3_SHIGR</name>
<dbReference type="AlphaFoldDB" id="A0A4R2C1K3"/>
<feature type="region of interest" description="Disordered" evidence="1">
    <location>
        <begin position="56"/>
        <end position="86"/>
    </location>
</feature>
<feature type="compositionally biased region" description="Acidic residues" evidence="1">
    <location>
        <begin position="64"/>
        <end position="75"/>
    </location>
</feature>
<protein>
    <submittedName>
        <fullName evidence="2">Uncharacterized protein</fullName>
    </submittedName>
</protein>
<dbReference type="Proteomes" id="UP000295351">
    <property type="component" value="Unassembled WGS sequence"/>
</dbReference>